<evidence type="ECO:0000256" key="7">
    <source>
        <dbReference type="ARBA" id="ARBA00023128"/>
    </source>
</evidence>
<organism evidence="12 13">
    <name type="scientific">Trichogramma kaykai</name>
    <dbReference type="NCBI Taxonomy" id="54128"/>
    <lineage>
        <taxon>Eukaryota</taxon>
        <taxon>Metazoa</taxon>
        <taxon>Ecdysozoa</taxon>
        <taxon>Arthropoda</taxon>
        <taxon>Hexapoda</taxon>
        <taxon>Insecta</taxon>
        <taxon>Pterygota</taxon>
        <taxon>Neoptera</taxon>
        <taxon>Endopterygota</taxon>
        <taxon>Hymenoptera</taxon>
        <taxon>Apocrita</taxon>
        <taxon>Proctotrupomorpha</taxon>
        <taxon>Chalcidoidea</taxon>
        <taxon>Trichogrammatidae</taxon>
        <taxon>Trichogramma</taxon>
    </lineage>
</organism>
<keyword evidence="4 11" id="KW-0812">Transmembrane</keyword>
<evidence type="ECO:0000256" key="8">
    <source>
        <dbReference type="ARBA" id="ARBA00023136"/>
    </source>
</evidence>
<evidence type="ECO:0000256" key="1">
    <source>
        <dbReference type="ARBA" id="ARBA00004292"/>
    </source>
</evidence>
<evidence type="ECO:0000256" key="10">
    <source>
        <dbReference type="ARBA" id="ARBA00031497"/>
    </source>
</evidence>
<sequence length="187" mass="21487">MPGLLYVIENFGYFDKPDGQDPIGKILGLAPYGVVTGTWCTLFDACLVSHCTNAKQFLNTAGYWMVPLTGMCLAFSGVTYVSTKIRKKDDKVNHVLGALASGSILHAWQRHPMISGWGTALMVFIAVMKKDQRQHNYNTKNILFPEKMPVRGYFSWRNVPYRNFNPEPWRPFDKLDYYKNFNYKLEN</sequence>
<evidence type="ECO:0000256" key="9">
    <source>
        <dbReference type="ARBA" id="ARBA00030608"/>
    </source>
</evidence>
<feature type="transmembrane region" description="Helical" evidence="11">
    <location>
        <begin position="62"/>
        <end position="81"/>
    </location>
</feature>
<dbReference type="GO" id="GO:0005743">
    <property type="term" value="C:mitochondrial inner membrane"/>
    <property type="evidence" value="ECO:0007669"/>
    <property type="project" value="UniProtKB-SubCell"/>
</dbReference>
<keyword evidence="13" id="KW-1185">Reference proteome</keyword>
<evidence type="ECO:0000256" key="4">
    <source>
        <dbReference type="ARBA" id="ARBA00022692"/>
    </source>
</evidence>
<dbReference type="Proteomes" id="UP001627154">
    <property type="component" value="Unassembled WGS sequence"/>
</dbReference>
<keyword evidence="6 11" id="KW-1133">Transmembrane helix</keyword>
<name>A0ABD2VR83_9HYME</name>
<keyword evidence="7" id="KW-0496">Mitochondrion</keyword>
<protein>
    <recommendedName>
        <fullName evidence="3">NADH dehydrogenase [ubiquinone] 1 alpha subcomplex subunit 11</fullName>
    </recommendedName>
    <alternativeName>
        <fullName evidence="9">Complex I-B14.7</fullName>
    </alternativeName>
    <alternativeName>
        <fullName evidence="10">NADH-ubiquinone oxidoreductase subunit B14.7</fullName>
    </alternativeName>
</protein>
<accession>A0ABD2VR83</accession>
<proteinExistence type="inferred from homology"/>
<evidence type="ECO:0000313" key="12">
    <source>
        <dbReference type="EMBL" id="KAL3383318.1"/>
    </source>
</evidence>
<dbReference type="PANTHER" id="PTHR21382">
    <property type="entry name" value="NADH-UBIQUINONE OXIDOREDUCTASE SUBUNIT"/>
    <property type="match status" value="1"/>
</dbReference>
<evidence type="ECO:0000313" key="13">
    <source>
        <dbReference type="Proteomes" id="UP001627154"/>
    </source>
</evidence>
<dbReference type="EMBL" id="JBJJXI010000204">
    <property type="protein sequence ID" value="KAL3383318.1"/>
    <property type="molecule type" value="Genomic_DNA"/>
</dbReference>
<comment type="similarity">
    <text evidence="2">Belongs to the complex I NDUFA11 subunit family.</text>
</comment>
<keyword evidence="5" id="KW-0999">Mitochondrion inner membrane</keyword>
<evidence type="ECO:0000256" key="2">
    <source>
        <dbReference type="ARBA" id="ARBA00008699"/>
    </source>
</evidence>
<comment type="caution">
    <text evidence="12">The sequence shown here is derived from an EMBL/GenBank/DDBJ whole genome shotgun (WGS) entry which is preliminary data.</text>
</comment>
<evidence type="ECO:0000256" key="11">
    <source>
        <dbReference type="SAM" id="Phobius"/>
    </source>
</evidence>
<gene>
    <name evidence="12" type="ORF">TKK_020765</name>
</gene>
<comment type="subcellular location">
    <subcellularLocation>
        <location evidence="1">Mitochondrion inner membrane</location>
        <topology evidence="1">Multi-pass membrane protein</topology>
        <orientation evidence="1">Matrix side</orientation>
    </subcellularLocation>
</comment>
<evidence type="ECO:0000256" key="5">
    <source>
        <dbReference type="ARBA" id="ARBA00022792"/>
    </source>
</evidence>
<dbReference type="AlphaFoldDB" id="A0ABD2VR83"/>
<evidence type="ECO:0000256" key="3">
    <source>
        <dbReference type="ARBA" id="ARBA00018191"/>
    </source>
</evidence>
<evidence type="ECO:0000256" key="6">
    <source>
        <dbReference type="ARBA" id="ARBA00022989"/>
    </source>
</evidence>
<dbReference type="InterPro" id="IPR039205">
    <property type="entry name" value="NDUFA11"/>
</dbReference>
<keyword evidence="8 11" id="KW-0472">Membrane</keyword>
<reference evidence="12 13" key="1">
    <citation type="journal article" date="2024" name="bioRxiv">
        <title>A reference genome for Trichogramma kaykai: A tiny desert-dwelling parasitoid wasp with competing sex-ratio distorters.</title>
        <authorList>
            <person name="Culotta J."/>
            <person name="Lindsey A.R."/>
        </authorList>
    </citation>
    <scope>NUCLEOTIDE SEQUENCE [LARGE SCALE GENOMIC DNA]</scope>
    <source>
        <strain evidence="12 13">KSX58</strain>
    </source>
</reference>
<dbReference type="PANTHER" id="PTHR21382:SF1">
    <property type="entry name" value="NADH DEHYDROGENASE [UBIQUINONE] 1 ALPHA SUBCOMPLEX SUBUNIT 11"/>
    <property type="match status" value="1"/>
</dbReference>